<evidence type="ECO:0000313" key="1">
    <source>
        <dbReference type="EMBL" id="KHS56158.1"/>
    </source>
</evidence>
<comment type="caution">
    <text evidence="1">The sequence shown here is derived from an EMBL/GenBank/DDBJ whole genome shotgun (WGS) entry which is preliminary data.</text>
</comment>
<dbReference type="InterPro" id="IPR014918">
    <property type="entry name" value="Phage_tail_3"/>
</dbReference>
<dbReference type="Proteomes" id="UP000031189">
    <property type="component" value="Unassembled WGS sequence"/>
</dbReference>
<dbReference type="Gene3D" id="4.10.410.40">
    <property type="match status" value="1"/>
</dbReference>
<reference evidence="1 2" key="1">
    <citation type="submission" date="2014-12" db="EMBL/GenBank/DDBJ databases">
        <title>Draft genome sequence of Terrisporobacter sp. 08-306576, isolated from the blood culture of a bacteremia patient.</title>
        <authorList>
            <person name="Lund L.C."/>
            <person name="Sydenham T.V."/>
            <person name="Hogh S.V."/>
            <person name="Skov M.N."/>
            <person name="Kemp M."/>
            <person name="Justesen U.S."/>
        </authorList>
    </citation>
    <scope>NUCLEOTIDE SEQUENCE [LARGE SCALE GENOMIC DNA]</scope>
    <source>
        <strain evidence="1 2">08-306576</strain>
    </source>
</reference>
<sequence>MLANGIKIGYSTSGTTSYTDIEGLQEVPDIGVEPEKVENTCLSDSVKQYEKGIGDAGDMEFKFKYTNAVWKVLRGFESASKPTNFKVTYPDGASVSFSAEVSNKLGGGSVNDPIAITTSMALQSELTWADPS</sequence>
<evidence type="ECO:0000313" key="2">
    <source>
        <dbReference type="Proteomes" id="UP000031189"/>
    </source>
</evidence>
<dbReference type="OrthoDB" id="1929526at2"/>
<proteinExistence type="predicted"/>
<dbReference type="EMBL" id="JWHR01000121">
    <property type="protein sequence ID" value="KHS56158.1"/>
    <property type="molecule type" value="Genomic_DNA"/>
</dbReference>
<dbReference type="RefSeq" id="WP_039680787.1">
    <property type="nucleotide sequence ID" value="NZ_JWHR01000121.1"/>
</dbReference>
<protein>
    <submittedName>
        <fullName evidence="1">Tail protein</fullName>
    </submittedName>
</protein>
<dbReference type="AlphaFoldDB" id="A0A0B3VTM5"/>
<accession>A0A0B3VTM5</accession>
<dbReference type="STRING" id="1577792.QX51_15450"/>
<keyword evidence="2" id="KW-1185">Reference proteome</keyword>
<gene>
    <name evidence="1" type="ORF">QX51_15450</name>
</gene>
<name>A0A0B3VTM5_9FIRM</name>
<dbReference type="Pfam" id="PF08813">
    <property type="entry name" value="Phage_tail_3"/>
    <property type="match status" value="1"/>
</dbReference>
<organism evidence="1 2">
    <name type="scientific">Terrisporobacter othiniensis</name>
    <dbReference type="NCBI Taxonomy" id="1577792"/>
    <lineage>
        <taxon>Bacteria</taxon>
        <taxon>Bacillati</taxon>
        <taxon>Bacillota</taxon>
        <taxon>Clostridia</taxon>
        <taxon>Peptostreptococcales</taxon>
        <taxon>Peptostreptococcaceae</taxon>
        <taxon>Terrisporobacter</taxon>
    </lineage>
</organism>